<feature type="non-terminal residue" evidence="4">
    <location>
        <position position="592"/>
    </location>
</feature>
<evidence type="ECO:0000259" key="2">
    <source>
        <dbReference type="Pfam" id="PF00350"/>
    </source>
</evidence>
<evidence type="ECO:0000313" key="4">
    <source>
        <dbReference type="RefSeq" id="XP_005754668.1"/>
    </source>
</evidence>
<feature type="domain" description="Dynamin N-terminal" evidence="2">
    <location>
        <begin position="49"/>
        <end position="278"/>
    </location>
</feature>
<protein>
    <submittedName>
        <fullName evidence="4">Nuclear GTPase SLIP-GC-like</fullName>
    </submittedName>
</protein>
<accession>A0A9Y3S3U0</accession>
<proteinExistence type="predicted"/>
<dbReference type="RefSeq" id="XP_005754668.1">
    <property type="nucleotide sequence ID" value="XM_005754611.1"/>
</dbReference>
<dbReference type="PANTHER" id="PTHR47308:SF1">
    <property type="entry name" value="NUCLEAR GTPASE SLIP-GC"/>
    <property type="match status" value="1"/>
</dbReference>
<dbReference type="Pfam" id="PF00350">
    <property type="entry name" value="Dynamin_N"/>
    <property type="match status" value="1"/>
</dbReference>
<name>A0A9Y3S3U0_9CICH</name>
<dbReference type="SUPFAM" id="SSF52540">
    <property type="entry name" value="P-loop containing nucleoside triphosphate hydrolases"/>
    <property type="match status" value="1"/>
</dbReference>
<evidence type="ECO:0000256" key="1">
    <source>
        <dbReference type="SAM" id="Coils"/>
    </source>
</evidence>
<keyword evidence="3" id="KW-1185">Reference proteome</keyword>
<keyword evidence="1" id="KW-0175">Coiled coil</keyword>
<dbReference type="AlphaFoldDB" id="A0A9Y3S3U0"/>
<feature type="coiled-coil region" evidence="1">
    <location>
        <begin position="543"/>
        <end position="573"/>
    </location>
</feature>
<organism evidence="3 4">
    <name type="scientific">Pundamilia nyererei</name>
    <dbReference type="NCBI Taxonomy" id="303518"/>
    <lineage>
        <taxon>Eukaryota</taxon>
        <taxon>Metazoa</taxon>
        <taxon>Chordata</taxon>
        <taxon>Craniata</taxon>
        <taxon>Vertebrata</taxon>
        <taxon>Euteleostomi</taxon>
        <taxon>Actinopterygii</taxon>
        <taxon>Neopterygii</taxon>
        <taxon>Teleostei</taxon>
        <taxon>Neoteleostei</taxon>
        <taxon>Acanthomorphata</taxon>
        <taxon>Ovalentaria</taxon>
        <taxon>Cichlomorphae</taxon>
        <taxon>Cichliformes</taxon>
        <taxon>Cichlidae</taxon>
        <taxon>African cichlids</taxon>
        <taxon>Pseudocrenilabrinae</taxon>
        <taxon>Haplochromini</taxon>
        <taxon>Pundamilia</taxon>
    </lineage>
</organism>
<dbReference type="InterPro" id="IPR045063">
    <property type="entry name" value="Dynamin_N"/>
</dbReference>
<dbReference type="Proteomes" id="UP000695023">
    <property type="component" value="Unplaced"/>
</dbReference>
<dbReference type="Gene3D" id="3.40.50.300">
    <property type="entry name" value="P-loop containing nucleotide triphosphate hydrolases"/>
    <property type="match status" value="1"/>
</dbReference>
<dbReference type="GO" id="GO:0003924">
    <property type="term" value="F:GTPase activity"/>
    <property type="evidence" value="ECO:0007669"/>
    <property type="project" value="TreeGrafter"/>
</dbReference>
<gene>
    <name evidence="4" type="primary">LOC102197572</name>
</gene>
<dbReference type="InterPro" id="IPR027417">
    <property type="entry name" value="P-loop_NTPase"/>
</dbReference>
<evidence type="ECO:0000313" key="3">
    <source>
        <dbReference type="Proteomes" id="UP000695023"/>
    </source>
</evidence>
<dbReference type="InterPro" id="IPR053082">
    <property type="entry name" value="Nuclear_GTPase_SLIP-GC"/>
</dbReference>
<dbReference type="GeneID" id="102197572"/>
<sequence>MPGFEEPTILSNVKNIMAFVHSRLNEQDKLSAFLKKKISDLETDKRELVGVFGKTGAGKSSLINAIIKEKNLLPSGSINACTSVMIKVEANKHSSNYEAEIEFITKEEWKDELWSFRQLLDNNKNQEKEDDDYHDAVEKLSALYGQEWKKSFENLMESKYFKEIPEFLQSKRKILTCESVNELSAQFVKYTRSDSKQGEGNEGKKWFWPLVKCVTVRVPNNLFLQHVTLVDLPGNGDCNKSRDQMWKGIVGDCSTVWIVTEINRAASEKEAWEILESVSSLIGNGGECQQIHFICTKSDLVDDSDDLSSADIHDRIVKRNMQAKGEVKKAFNKRTKINKHFTDDSFKVFTVSSREFLKGKHLSPEETEITKLQGFLQVLNDCHSETVNYVNGAYGILSLIQGANSRGVDSKKGKVFAELERIMNLQLENVRKEMEETFTAFEKCLNDGVEKSKGSYGEKLKNFLYRGKNSGFCRVLKCVVENGGVHKPKKGTLINLNMKLASCLTDSIDEKFRETFPNDSERGAFNGVINEFSLNTDSLIEKYKNAELQFRFLRTEEEKIKAKLNRMMRKQKKRVYSSLTETIEDIMEEGYK</sequence>
<reference evidence="4" key="1">
    <citation type="submission" date="2025-08" db="UniProtKB">
        <authorList>
            <consortium name="RefSeq"/>
        </authorList>
    </citation>
    <scope>IDENTIFICATION</scope>
</reference>
<dbReference type="PANTHER" id="PTHR47308">
    <property type="entry name" value="NUCLEAR GTPASE SLIP-GC"/>
    <property type="match status" value="1"/>
</dbReference>